<evidence type="ECO:0000259" key="2">
    <source>
        <dbReference type="Pfam" id="PF01978"/>
    </source>
</evidence>
<proteinExistence type="inferred from homology"/>
<dbReference type="InterPro" id="IPR036388">
    <property type="entry name" value="WH-like_DNA-bd_sf"/>
</dbReference>
<protein>
    <submittedName>
        <fullName evidence="4">Transcriptional regulator TrmB</fullName>
    </submittedName>
</protein>
<evidence type="ECO:0000256" key="1">
    <source>
        <dbReference type="ARBA" id="ARBA00007287"/>
    </source>
</evidence>
<dbReference type="Pfam" id="PF11495">
    <property type="entry name" value="Regulator_TrmB"/>
    <property type="match status" value="1"/>
</dbReference>
<dbReference type="AlphaFoldDB" id="A0A2H1EJ24"/>
<dbReference type="Proteomes" id="UP000232412">
    <property type="component" value="Unassembled WGS sequence"/>
</dbReference>
<keyword evidence="5" id="KW-1185">Reference proteome</keyword>
<dbReference type="PANTHER" id="PTHR34293:SF1">
    <property type="entry name" value="HTH-TYPE TRANSCRIPTIONAL REGULATOR TRMBL2"/>
    <property type="match status" value="1"/>
</dbReference>
<dbReference type="PANTHER" id="PTHR34293">
    <property type="entry name" value="HTH-TYPE TRANSCRIPTIONAL REGULATOR TRMBL2"/>
    <property type="match status" value="1"/>
</dbReference>
<dbReference type="Gene3D" id="1.10.10.10">
    <property type="entry name" value="Winged helix-like DNA-binding domain superfamily/Winged helix DNA-binding domain"/>
    <property type="match status" value="1"/>
</dbReference>
<feature type="domain" description="Transcription regulator TrmB N-terminal" evidence="2">
    <location>
        <begin position="33"/>
        <end position="98"/>
    </location>
</feature>
<evidence type="ECO:0000313" key="5">
    <source>
        <dbReference type="Proteomes" id="UP000232412"/>
    </source>
</evidence>
<accession>A0A2H1EJ24</accession>
<evidence type="ECO:0000313" key="4">
    <source>
        <dbReference type="EMBL" id="SHO46752.1"/>
    </source>
</evidence>
<evidence type="ECO:0000259" key="3">
    <source>
        <dbReference type="Pfam" id="PF11495"/>
    </source>
</evidence>
<dbReference type="InterPro" id="IPR002831">
    <property type="entry name" value="Tscrpt_reg_TrmB_N"/>
</dbReference>
<comment type="similarity">
    <text evidence="1">Belongs to the transcriptional regulator TrmB family.</text>
</comment>
<dbReference type="InterPro" id="IPR021586">
    <property type="entry name" value="Tscrpt_reg_TrmB_C"/>
</dbReference>
<name>A0A2H1EJ24_9ARCH</name>
<dbReference type="OrthoDB" id="11462at2157"/>
<dbReference type="InterPro" id="IPR051797">
    <property type="entry name" value="TrmB-like"/>
</dbReference>
<gene>
    <name evidence="4" type="ORF">NSIN_30253</name>
</gene>
<dbReference type="Pfam" id="PF01978">
    <property type="entry name" value="TrmB"/>
    <property type="match status" value="1"/>
</dbReference>
<sequence>MNNEELQQSIFDSDAGSAMYEHKMAFDKLKDELAKFGLTSNQSKVYTYLGKYGSRTAPEVCKALKLPRTETYHLLTVLQNKGLVSATFQNPIRFSAEPLNKAIWVLVNAEKERINVLEKQETEIMKIWKSIPEYNETLETKDDKFQMLQSDNQTNSKIKKMIETAEDEFLVIGAEKDFLRFYRSDFFEEIDKKKTDMKLLTSISEKMKYIFDDIDRSKVRMMPSDIRQNLCFLIKDSNEMVFFMKKSNNTSEQMSAVWTDSEALIYSMKLLFDTLWTKSNKIHL</sequence>
<reference evidence="5" key="1">
    <citation type="submission" date="2016-12" db="EMBL/GenBank/DDBJ databases">
        <authorList>
            <person name="Herbold C."/>
        </authorList>
    </citation>
    <scope>NUCLEOTIDE SEQUENCE [LARGE SCALE GENOMIC DNA]</scope>
</reference>
<dbReference type="InterPro" id="IPR036390">
    <property type="entry name" value="WH_DNA-bd_sf"/>
</dbReference>
<dbReference type="EMBL" id="FRFC01000004">
    <property type="protein sequence ID" value="SHO46752.1"/>
    <property type="molecule type" value="Genomic_DNA"/>
</dbReference>
<dbReference type="SUPFAM" id="SSF46785">
    <property type="entry name" value="Winged helix' DNA-binding domain"/>
    <property type="match status" value="1"/>
</dbReference>
<organism evidence="4 5">
    <name type="scientific">Nitrosotalea sinensis</name>
    <dbReference type="NCBI Taxonomy" id="1499975"/>
    <lineage>
        <taxon>Archaea</taxon>
        <taxon>Nitrososphaerota</taxon>
        <taxon>Nitrososphaeria</taxon>
        <taxon>Nitrosotaleales</taxon>
        <taxon>Nitrosotaleaceae</taxon>
        <taxon>Nitrosotalea</taxon>
    </lineage>
</organism>
<feature type="domain" description="Transcription regulator TrmB C-terminal" evidence="3">
    <location>
        <begin position="145"/>
        <end position="283"/>
    </location>
</feature>
<dbReference type="RefSeq" id="WP_101010494.1">
    <property type="nucleotide sequence ID" value="NZ_FRFC01000004.1"/>
</dbReference>